<reference evidence="2" key="1">
    <citation type="submission" date="2023-06" db="EMBL/GenBank/DDBJ databases">
        <authorList>
            <person name="Delattre M."/>
        </authorList>
    </citation>
    <scope>NUCLEOTIDE SEQUENCE</scope>
    <source>
        <strain evidence="2">AF72</strain>
    </source>
</reference>
<evidence type="ECO:0000313" key="2">
    <source>
        <dbReference type="EMBL" id="CAJ0581260.1"/>
    </source>
</evidence>
<accession>A0AA36D715</accession>
<feature type="region of interest" description="Disordered" evidence="1">
    <location>
        <begin position="166"/>
        <end position="221"/>
    </location>
</feature>
<evidence type="ECO:0000313" key="3">
    <source>
        <dbReference type="Proteomes" id="UP001177023"/>
    </source>
</evidence>
<proteinExistence type="predicted"/>
<dbReference type="EMBL" id="CATQJA010002663">
    <property type="protein sequence ID" value="CAJ0581260.1"/>
    <property type="molecule type" value="Genomic_DNA"/>
</dbReference>
<organism evidence="2 3">
    <name type="scientific">Mesorhabditis spiculigera</name>
    <dbReference type="NCBI Taxonomy" id="96644"/>
    <lineage>
        <taxon>Eukaryota</taxon>
        <taxon>Metazoa</taxon>
        <taxon>Ecdysozoa</taxon>
        <taxon>Nematoda</taxon>
        <taxon>Chromadorea</taxon>
        <taxon>Rhabditida</taxon>
        <taxon>Rhabditina</taxon>
        <taxon>Rhabditomorpha</taxon>
        <taxon>Rhabditoidea</taxon>
        <taxon>Rhabditidae</taxon>
        <taxon>Mesorhabditinae</taxon>
        <taxon>Mesorhabditis</taxon>
    </lineage>
</organism>
<sequence length="221" mass="24714">MAAYPFFALGQRGRDPDKWWQALTTIRKLINDCIFSHPPAADVCRVGLLYAEMEQQPGHPKVGYLVMRNLFLGIDGLRYDMKGWDRTKAAGMTTGRDKDFDNANKTTYQFVHIQTVGDRLLGKTPLGIPCAVKLSMIDILTEGKPHQIRTHETNLIKSVKTVIFPKPSPTCQPEPRLEQLTINDNDGSKSQASSGSGSKKSRRRNKKQNRKGPIETAVHIG</sequence>
<feature type="non-terminal residue" evidence="2">
    <location>
        <position position="1"/>
    </location>
</feature>
<comment type="caution">
    <text evidence="2">The sequence shown here is derived from an EMBL/GenBank/DDBJ whole genome shotgun (WGS) entry which is preliminary data.</text>
</comment>
<feature type="compositionally biased region" description="Basic residues" evidence="1">
    <location>
        <begin position="199"/>
        <end position="210"/>
    </location>
</feature>
<keyword evidence="3" id="KW-1185">Reference proteome</keyword>
<protein>
    <submittedName>
        <fullName evidence="2">Uncharacterized protein</fullName>
    </submittedName>
</protein>
<dbReference type="Proteomes" id="UP001177023">
    <property type="component" value="Unassembled WGS sequence"/>
</dbReference>
<evidence type="ECO:0000256" key="1">
    <source>
        <dbReference type="SAM" id="MobiDB-lite"/>
    </source>
</evidence>
<feature type="compositionally biased region" description="Low complexity" evidence="1">
    <location>
        <begin position="188"/>
        <end position="198"/>
    </location>
</feature>
<gene>
    <name evidence="2" type="ORF">MSPICULIGERA_LOCUS19426</name>
</gene>
<name>A0AA36D715_9BILA</name>
<dbReference type="AlphaFoldDB" id="A0AA36D715"/>